<evidence type="ECO:0000313" key="3">
    <source>
        <dbReference type="EMBL" id="KKL50643.1"/>
    </source>
</evidence>
<dbReference type="SUPFAM" id="SSF55781">
    <property type="entry name" value="GAF domain-like"/>
    <property type="match status" value="1"/>
</dbReference>
<organism evidence="3">
    <name type="scientific">marine sediment metagenome</name>
    <dbReference type="NCBI Taxonomy" id="412755"/>
    <lineage>
        <taxon>unclassified sequences</taxon>
        <taxon>metagenomes</taxon>
        <taxon>ecological metagenomes</taxon>
    </lineage>
</organism>
<dbReference type="Pfam" id="PF08448">
    <property type="entry name" value="PAS_4"/>
    <property type="match status" value="1"/>
</dbReference>
<evidence type="ECO:0008006" key="4">
    <source>
        <dbReference type="Google" id="ProtNLM"/>
    </source>
</evidence>
<dbReference type="InterPro" id="IPR000014">
    <property type="entry name" value="PAS"/>
</dbReference>
<dbReference type="InterPro" id="IPR029016">
    <property type="entry name" value="GAF-like_dom_sf"/>
</dbReference>
<dbReference type="EMBL" id="LAZR01032526">
    <property type="protein sequence ID" value="KKL50643.1"/>
    <property type="molecule type" value="Genomic_DNA"/>
</dbReference>
<dbReference type="PANTHER" id="PTHR44757">
    <property type="entry name" value="DIGUANYLATE CYCLASE DGCP"/>
    <property type="match status" value="1"/>
</dbReference>
<dbReference type="SUPFAM" id="SSF55785">
    <property type="entry name" value="PYP-like sensor domain (PAS domain)"/>
    <property type="match status" value="2"/>
</dbReference>
<comment type="caution">
    <text evidence="3">The sequence shown here is derived from an EMBL/GenBank/DDBJ whole genome shotgun (WGS) entry which is preliminary data.</text>
</comment>
<evidence type="ECO:0000259" key="1">
    <source>
        <dbReference type="PROSITE" id="PS50112"/>
    </source>
</evidence>
<sequence length="560" mass="63311">ENYENNVKNNLEKCLEGEEIHFQAWYDTPSAGKRFWEVSYYPYFEPDNTVSGIVISIHDLTDRKEAEETIQTIAEGMSAEVGQDFFERLAEFLCDWLKCGIGLVSELTDETTARALALKVDGKQVKDFQYKLSGSPCENVMVNGLCHYEDGVIDLFPEDADLVTMNAKGYLGVPVINKKGDPVGIIAGISHEPLRLPDNAERILQILAARAASELERKAAEKSLKEKSHALGERVKELNCLYNMSSLVEKKDYNLEDIYTGIADIIPPSWQYPDVTCAALYIGEKTYRTSNYKDTPWKMTADVEVHGIKSGMVEVAYLEEMPQEDEGVFLTEERALINAIASRLGKIIERHRTEEALKESEERYRTLVETSSVGIQISDREGRIILSNPAHHRMLGASEGSLIGNYIWEYSVNEEAKESLRNNYMRINKEHLDPSPHITKCLTIDGRTIDIRVDWDYMRDSKGEVYAICSIIADITELKRVEEALSRHREDLEIKVLERTSVVENPQAALIVIQCAVVANTPYRFVKLFAVLFDKLSQCHRRASFVPLIHPHPPLSGGGE</sequence>
<dbReference type="PROSITE" id="PS50112">
    <property type="entry name" value="PAS"/>
    <property type="match status" value="1"/>
</dbReference>
<dbReference type="AlphaFoldDB" id="A0A0F9CMR3"/>
<dbReference type="CDD" id="cd00130">
    <property type="entry name" value="PAS"/>
    <property type="match status" value="1"/>
</dbReference>
<name>A0A0F9CMR3_9ZZZZ</name>
<feature type="domain" description="PAC" evidence="2">
    <location>
        <begin position="16"/>
        <end position="72"/>
    </location>
</feature>
<gene>
    <name evidence="3" type="ORF">LCGC14_2303440</name>
</gene>
<dbReference type="NCBIfam" id="TIGR00229">
    <property type="entry name" value="sensory_box"/>
    <property type="match status" value="1"/>
</dbReference>
<protein>
    <recommendedName>
        <fullName evidence="4">PAS domain S-box protein</fullName>
    </recommendedName>
</protein>
<dbReference type="InterPro" id="IPR035965">
    <property type="entry name" value="PAS-like_dom_sf"/>
</dbReference>
<dbReference type="GO" id="GO:0006355">
    <property type="term" value="P:regulation of DNA-templated transcription"/>
    <property type="evidence" value="ECO:0007669"/>
    <property type="project" value="InterPro"/>
</dbReference>
<dbReference type="InterPro" id="IPR003018">
    <property type="entry name" value="GAF"/>
</dbReference>
<feature type="non-terminal residue" evidence="3">
    <location>
        <position position="1"/>
    </location>
</feature>
<dbReference type="Pfam" id="PF00989">
    <property type="entry name" value="PAS"/>
    <property type="match status" value="1"/>
</dbReference>
<evidence type="ECO:0000259" key="2">
    <source>
        <dbReference type="PROSITE" id="PS50113"/>
    </source>
</evidence>
<dbReference type="InterPro" id="IPR052155">
    <property type="entry name" value="Biofilm_reg_signaling"/>
</dbReference>
<dbReference type="InterPro" id="IPR013656">
    <property type="entry name" value="PAS_4"/>
</dbReference>
<accession>A0A0F9CMR3</accession>
<feature type="domain" description="PAS" evidence="1">
    <location>
        <begin position="360"/>
        <end position="431"/>
    </location>
</feature>
<dbReference type="InterPro" id="IPR013767">
    <property type="entry name" value="PAS_fold"/>
</dbReference>
<dbReference type="PROSITE" id="PS50113">
    <property type="entry name" value="PAC"/>
    <property type="match status" value="2"/>
</dbReference>
<dbReference type="Gene3D" id="3.30.450.20">
    <property type="entry name" value="PAS domain"/>
    <property type="match status" value="2"/>
</dbReference>
<dbReference type="PANTHER" id="PTHR44757:SF2">
    <property type="entry name" value="BIOFILM ARCHITECTURE MAINTENANCE PROTEIN MBAA"/>
    <property type="match status" value="1"/>
</dbReference>
<feature type="domain" description="PAC" evidence="2">
    <location>
        <begin position="432"/>
        <end position="487"/>
    </location>
</feature>
<dbReference type="InterPro" id="IPR000700">
    <property type="entry name" value="PAS-assoc_C"/>
</dbReference>
<dbReference type="SMART" id="SM00091">
    <property type="entry name" value="PAS"/>
    <property type="match status" value="1"/>
</dbReference>
<dbReference type="Gene3D" id="3.30.450.40">
    <property type="match status" value="1"/>
</dbReference>
<reference evidence="3" key="1">
    <citation type="journal article" date="2015" name="Nature">
        <title>Complex archaea that bridge the gap between prokaryotes and eukaryotes.</title>
        <authorList>
            <person name="Spang A."/>
            <person name="Saw J.H."/>
            <person name="Jorgensen S.L."/>
            <person name="Zaremba-Niedzwiedzka K."/>
            <person name="Martijn J."/>
            <person name="Lind A.E."/>
            <person name="van Eijk R."/>
            <person name="Schleper C."/>
            <person name="Guy L."/>
            <person name="Ettema T.J."/>
        </authorList>
    </citation>
    <scope>NUCLEOTIDE SEQUENCE</scope>
</reference>
<dbReference type="SMART" id="SM00065">
    <property type="entry name" value="GAF"/>
    <property type="match status" value="1"/>
</dbReference>
<proteinExistence type="predicted"/>